<dbReference type="Proteomes" id="UP000624325">
    <property type="component" value="Unassembled WGS sequence"/>
</dbReference>
<protein>
    <recommendedName>
        <fullName evidence="3">Nucleotidyltransferase family protein</fullName>
    </recommendedName>
</protein>
<reference evidence="1 2" key="1">
    <citation type="submission" date="2021-01" db="EMBL/GenBank/DDBJ databases">
        <title>Whole genome shotgun sequence of Asanoa iriomotensis NBRC 100142.</title>
        <authorList>
            <person name="Komaki H."/>
            <person name="Tamura T."/>
        </authorList>
    </citation>
    <scope>NUCLEOTIDE SEQUENCE [LARGE SCALE GENOMIC DNA]</scope>
    <source>
        <strain evidence="1 2">NBRC 100142</strain>
    </source>
</reference>
<gene>
    <name evidence="1" type="ORF">Air01nite_32960</name>
</gene>
<organism evidence="1 2">
    <name type="scientific">Asanoa iriomotensis</name>
    <dbReference type="NCBI Taxonomy" id="234613"/>
    <lineage>
        <taxon>Bacteria</taxon>
        <taxon>Bacillati</taxon>
        <taxon>Actinomycetota</taxon>
        <taxon>Actinomycetes</taxon>
        <taxon>Micromonosporales</taxon>
        <taxon>Micromonosporaceae</taxon>
        <taxon>Asanoa</taxon>
    </lineage>
</organism>
<dbReference type="InterPro" id="IPR009267">
    <property type="entry name" value="NTP_transf_6"/>
</dbReference>
<name>A0ABQ4C345_9ACTN</name>
<dbReference type="PANTHER" id="PTHR39166">
    <property type="entry name" value="BLL1166 PROTEIN"/>
    <property type="match status" value="1"/>
</dbReference>
<sequence length="189" mass="20418">MDTADLAGLVRACPWLMAALAAVRASRLPEAWIGAGVLRDLVWDERYGAGFDPARVRDVDVAFFDAADLSRDRDQSATALLTGLLPAVPWEATNQAAVHTWYADHFGGAAVPPLTSVADAVATWPETATSVAVRLTDRVEVCAPLGVADLLGGVWRPNPRRITVERSRERLARQRPATRWPGVRVADAV</sequence>
<comment type="caution">
    <text evidence="1">The sequence shown here is derived from an EMBL/GenBank/DDBJ whole genome shotgun (WGS) entry which is preliminary data.</text>
</comment>
<dbReference type="RefSeq" id="WP_203703297.1">
    <property type="nucleotide sequence ID" value="NZ_BAAALU010000021.1"/>
</dbReference>
<evidence type="ECO:0008006" key="3">
    <source>
        <dbReference type="Google" id="ProtNLM"/>
    </source>
</evidence>
<dbReference type="Pfam" id="PF06042">
    <property type="entry name" value="NTP_transf_6"/>
    <property type="match status" value="1"/>
</dbReference>
<evidence type="ECO:0000313" key="1">
    <source>
        <dbReference type="EMBL" id="GIF57201.1"/>
    </source>
</evidence>
<proteinExistence type="predicted"/>
<accession>A0ABQ4C345</accession>
<dbReference type="PANTHER" id="PTHR39166:SF1">
    <property type="entry name" value="BLL1166 PROTEIN"/>
    <property type="match status" value="1"/>
</dbReference>
<keyword evidence="2" id="KW-1185">Reference proteome</keyword>
<dbReference type="EMBL" id="BONC01000021">
    <property type="protein sequence ID" value="GIF57201.1"/>
    <property type="molecule type" value="Genomic_DNA"/>
</dbReference>
<evidence type="ECO:0000313" key="2">
    <source>
        <dbReference type="Proteomes" id="UP000624325"/>
    </source>
</evidence>